<dbReference type="Pfam" id="PF07155">
    <property type="entry name" value="ECF-ribofla_trS"/>
    <property type="match status" value="1"/>
</dbReference>
<evidence type="ECO:0000256" key="2">
    <source>
        <dbReference type="ARBA" id="ARBA00022989"/>
    </source>
</evidence>
<feature type="transmembrane region" description="Helical" evidence="3">
    <location>
        <begin position="45"/>
        <end position="65"/>
    </location>
</feature>
<sequence>MKNYKERFDFKTFVRCGMLTALACVLTMVPQIPTGTGGYVHFGDSIIYVASAFLGPICGAVVGAVGHSLADILTGHIIFALPTFIIKGLMGFAIGKLLYKNFSKTRFIMSAVASLVIVTLGYFAAEIPMYGVSVAAISLISSPIQWLMSVVASAVIVPIINKYRTKIGL</sequence>
<keyword evidence="1 3" id="KW-0812">Transmembrane</keyword>
<dbReference type="Gene3D" id="1.10.1760.20">
    <property type="match status" value="1"/>
</dbReference>
<name>A0A2K9P098_9FIRM</name>
<dbReference type="AlphaFoldDB" id="A0A2K9P098"/>
<reference evidence="4 5" key="1">
    <citation type="submission" date="2017-04" db="EMBL/GenBank/DDBJ databases">
        <title>Monoglobus pectinilyticus 14 draft genome.</title>
        <authorList>
            <person name="Kim C."/>
            <person name="Rosendale D.I."/>
            <person name="Kelly W.J."/>
            <person name="Tannock G.W."/>
            <person name="Patchett M.L."/>
            <person name="Jordens J.Z."/>
        </authorList>
    </citation>
    <scope>NUCLEOTIDE SEQUENCE [LARGE SCALE GENOMIC DNA]</scope>
    <source>
        <strain evidence="4 5">14</strain>
    </source>
</reference>
<gene>
    <name evidence="4" type="ORF">B9O19_00510</name>
</gene>
<dbReference type="PANTHER" id="PTHR37815">
    <property type="entry name" value="UPF0397 PROTEIN BC_2624-RELATED"/>
    <property type="match status" value="1"/>
</dbReference>
<dbReference type="PANTHER" id="PTHR37815:SF3">
    <property type="entry name" value="UPF0397 PROTEIN SPR0429"/>
    <property type="match status" value="1"/>
</dbReference>
<dbReference type="OrthoDB" id="411368at2"/>
<accession>A0A2K9P098</accession>
<dbReference type="GO" id="GO:0016020">
    <property type="term" value="C:membrane"/>
    <property type="evidence" value="ECO:0007669"/>
    <property type="project" value="InterPro"/>
</dbReference>
<feature type="transmembrane region" description="Helical" evidence="3">
    <location>
        <begin position="12"/>
        <end position="33"/>
    </location>
</feature>
<evidence type="ECO:0000256" key="3">
    <source>
        <dbReference type="SAM" id="Phobius"/>
    </source>
</evidence>
<keyword evidence="5" id="KW-1185">Reference proteome</keyword>
<evidence type="ECO:0000313" key="5">
    <source>
        <dbReference type="Proteomes" id="UP000235589"/>
    </source>
</evidence>
<dbReference type="RefSeq" id="WP_102364976.1">
    <property type="nucleotide sequence ID" value="NZ_CP020991.1"/>
</dbReference>
<proteinExistence type="predicted"/>
<keyword evidence="3" id="KW-0472">Membrane</keyword>
<dbReference type="KEGG" id="mpec:B9O19_00510"/>
<dbReference type="Proteomes" id="UP000235589">
    <property type="component" value="Chromosome"/>
</dbReference>
<evidence type="ECO:0000313" key="4">
    <source>
        <dbReference type="EMBL" id="AUO18693.1"/>
    </source>
</evidence>
<dbReference type="GeneID" id="98061931"/>
<evidence type="ECO:0008006" key="6">
    <source>
        <dbReference type="Google" id="ProtNLM"/>
    </source>
</evidence>
<feature type="transmembrane region" description="Helical" evidence="3">
    <location>
        <begin position="107"/>
        <end position="125"/>
    </location>
</feature>
<dbReference type="InterPro" id="IPR009825">
    <property type="entry name" value="ECF_substrate-spec-like"/>
</dbReference>
<organism evidence="4 5">
    <name type="scientific">Monoglobus pectinilyticus</name>
    <dbReference type="NCBI Taxonomy" id="1981510"/>
    <lineage>
        <taxon>Bacteria</taxon>
        <taxon>Bacillati</taxon>
        <taxon>Bacillota</taxon>
        <taxon>Clostridia</taxon>
        <taxon>Monoglobales</taxon>
        <taxon>Monoglobaceae</taxon>
        <taxon>Monoglobus</taxon>
    </lineage>
</organism>
<feature type="transmembrane region" description="Helical" evidence="3">
    <location>
        <begin position="132"/>
        <end position="160"/>
    </location>
</feature>
<feature type="transmembrane region" description="Helical" evidence="3">
    <location>
        <begin position="77"/>
        <end position="95"/>
    </location>
</feature>
<dbReference type="EMBL" id="CP020991">
    <property type="protein sequence ID" value="AUO18693.1"/>
    <property type="molecule type" value="Genomic_DNA"/>
</dbReference>
<protein>
    <recommendedName>
        <fullName evidence="6">ECF transporter S component</fullName>
    </recommendedName>
</protein>
<keyword evidence="2 3" id="KW-1133">Transmembrane helix</keyword>
<evidence type="ECO:0000256" key="1">
    <source>
        <dbReference type="ARBA" id="ARBA00022692"/>
    </source>
</evidence>